<comment type="subcellular location">
    <subcellularLocation>
        <location evidence="7">Postsynaptic cell membrane</location>
    </subcellularLocation>
    <subcellularLocation>
        <location evidence="8">Presynaptic cell membrane</location>
    </subcellularLocation>
</comment>
<feature type="domain" description="BTB" evidence="10">
    <location>
        <begin position="4"/>
        <end position="104"/>
    </location>
</feature>
<keyword evidence="1" id="KW-1003">Cell membrane</keyword>
<dbReference type="Proteomes" id="UP000272942">
    <property type="component" value="Unassembled WGS sequence"/>
</dbReference>
<dbReference type="GO" id="GO:0042734">
    <property type="term" value="C:presynaptic membrane"/>
    <property type="evidence" value="ECO:0007669"/>
    <property type="project" value="UniProtKB-SubCell"/>
</dbReference>
<evidence type="ECO:0000313" key="13">
    <source>
        <dbReference type="WBParaSite" id="ECPE_0000241001-mRNA-1"/>
    </source>
</evidence>
<evidence type="ECO:0000256" key="6">
    <source>
        <dbReference type="ARBA" id="ARBA00023273"/>
    </source>
</evidence>
<keyword evidence="4" id="KW-0472">Membrane</keyword>
<dbReference type="CDD" id="cd18316">
    <property type="entry name" value="BTB_POZ_KCTD-like"/>
    <property type="match status" value="1"/>
</dbReference>
<dbReference type="InterPro" id="IPR011333">
    <property type="entry name" value="SKP1/BTB/POZ_sf"/>
</dbReference>
<dbReference type="WBParaSite" id="ECPE_0000241001-mRNA-1">
    <property type="protein sequence ID" value="ECPE_0000241001-mRNA-1"/>
    <property type="gene ID" value="ECPE_0000241001"/>
</dbReference>
<dbReference type="GO" id="GO:0045211">
    <property type="term" value="C:postsynaptic membrane"/>
    <property type="evidence" value="ECO:0007669"/>
    <property type="project" value="UniProtKB-SubCell"/>
</dbReference>
<sequence length="250" mass="28964">MSDSILLLNVGGVHYATTMETIQHYPNSYLNRLLMSKDPLKDENGRLFIDRDGKLFRYILDYCRYGRASLPTHLKELNRLKEEAIFYGLDEMICQLEDMISLDPRWNSQLSSCITIGYRGTFGASRDGTTDLRFRKLARILVAGQTLECRRVFGDALNVTRDPDTGSSYSSRFFLKHTILEQAFDLLYQNGYELVTCCASGTSASNGDIKFGQDEEEPHSRKLCQKLLTQAHIHWVWMQRFYVWFYFSAR</sequence>
<dbReference type="SUPFAM" id="SSF54695">
    <property type="entry name" value="POZ domain"/>
    <property type="match status" value="1"/>
</dbReference>
<proteinExistence type="predicted"/>
<comment type="function">
    <text evidence="9">Auxiliary subunit of GABA-B receptors that determine the pharmacology and kinetics of the receptor response. Increases agonist potency and markedly alter the G-protein signaling of the receptors by accelerating onset and promoting desensitization.</text>
</comment>
<evidence type="ECO:0000256" key="9">
    <source>
        <dbReference type="ARBA" id="ARBA00057758"/>
    </source>
</evidence>
<evidence type="ECO:0000259" key="10">
    <source>
        <dbReference type="SMART" id="SM00225"/>
    </source>
</evidence>
<evidence type="ECO:0000256" key="5">
    <source>
        <dbReference type="ARBA" id="ARBA00023257"/>
    </source>
</evidence>
<dbReference type="Pfam" id="PF23110">
    <property type="entry name" value="H1_KCTD8_12_16"/>
    <property type="match status" value="1"/>
</dbReference>
<dbReference type="GO" id="GO:0051260">
    <property type="term" value="P:protein homooligomerization"/>
    <property type="evidence" value="ECO:0007669"/>
    <property type="project" value="InterPro"/>
</dbReference>
<protein>
    <submittedName>
        <fullName evidence="13">BTB domain-containing protein</fullName>
    </submittedName>
</protein>
<dbReference type="InterPro" id="IPR057093">
    <property type="entry name" value="H1_KCTD8_12_16"/>
</dbReference>
<dbReference type="InterPro" id="IPR000210">
    <property type="entry name" value="BTB/POZ_dom"/>
</dbReference>
<evidence type="ECO:0000256" key="4">
    <source>
        <dbReference type="ARBA" id="ARBA00023136"/>
    </source>
</evidence>
<dbReference type="Pfam" id="PF02214">
    <property type="entry name" value="BTB_2"/>
    <property type="match status" value="1"/>
</dbReference>
<organism evidence="13">
    <name type="scientific">Echinostoma caproni</name>
    <dbReference type="NCBI Taxonomy" id="27848"/>
    <lineage>
        <taxon>Eukaryota</taxon>
        <taxon>Metazoa</taxon>
        <taxon>Spiralia</taxon>
        <taxon>Lophotrochozoa</taxon>
        <taxon>Platyhelminthes</taxon>
        <taxon>Trematoda</taxon>
        <taxon>Digenea</taxon>
        <taxon>Plagiorchiida</taxon>
        <taxon>Echinostomata</taxon>
        <taxon>Echinostomatoidea</taxon>
        <taxon>Echinostomatidae</taxon>
        <taxon>Echinostoma</taxon>
    </lineage>
</organism>
<dbReference type="PANTHER" id="PTHR14499:SF136">
    <property type="entry name" value="GH08630P"/>
    <property type="match status" value="1"/>
</dbReference>
<evidence type="ECO:0000256" key="7">
    <source>
        <dbReference type="ARBA" id="ARBA00034100"/>
    </source>
</evidence>
<evidence type="ECO:0000256" key="1">
    <source>
        <dbReference type="ARBA" id="ARBA00022475"/>
    </source>
</evidence>
<name>A0A183A625_9TREM</name>
<evidence type="ECO:0000256" key="8">
    <source>
        <dbReference type="ARBA" id="ARBA00034111"/>
    </source>
</evidence>
<keyword evidence="2" id="KW-0597">Phosphoprotein</keyword>
<dbReference type="SMART" id="SM00225">
    <property type="entry name" value="BTB"/>
    <property type="match status" value="1"/>
</dbReference>
<accession>A0A183A625</accession>
<dbReference type="AlphaFoldDB" id="A0A183A625"/>
<evidence type="ECO:0000256" key="2">
    <source>
        <dbReference type="ARBA" id="ARBA00022553"/>
    </source>
</evidence>
<dbReference type="OrthoDB" id="2414723at2759"/>
<reference evidence="13" key="1">
    <citation type="submission" date="2016-06" db="UniProtKB">
        <authorList>
            <consortium name="WormBaseParasite"/>
        </authorList>
    </citation>
    <scope>IDENTIFICATION</scope>
</reference>
<keyword evidence="6" id="KW-0966">Cell projection</keyword>
<keyword evidence="5" id="KW-0628">Postsynaptic cell membrane</keyword>
<evidence type="ECO:0000256" key="3">
    <source>
        <dbReference type="ARBA" id="ARBA00023018"/>
    </source>
</evidence>
<dbReference type="PANTHER" id="PTHR14499">
    <property type="entry name" value="POTASSIUM CHANNEL TETRAMERIZATION DOMAIN-CONTAINING"/>
    <property type="match status" value="1"/>
</dbReference>
<dbReference type="InterPro" id="IPR003131">
    <property type="entry name" value="T1-type_BTB"/>
</dbReference>
<dbReference type="Gene3D" id="3.30.710.10">
    <property type="entry name" value="Potassium Channel Kv1.1, Chain A"/>
    <property type="match status" value="1"/>
</dbReference>
<keyword evidence="3" id="KW-0770">Synapse</keyword>
<evidence type="ECO:0000313" key="11">
    <source>
        <dbReference type="EMBL" id="VDP66395.1"/>
    </source>
</evidence>
<gene>
    <name evidence="11" type="ORF">ECPE_LOCUS2410</name>
</gene>
<evidence type="ECO:0000313" key="12">
    <source>
        <dbReference type="Proteomes" id="UP000272942"/>
    </source>
</evidence>
<keyword evidence="12" id="KW-1185">Reference proteome</keyword>
<dbReference type="EMBL" id="UZAN01039596">
    <property type="protein sequence ID" value="VDP66395.1"/>
    <property type="molecule type" value="Genomic_DNA"/>
</dbReference>
<reference evidence="11 12" key="2">
    <citation type="submission" date="2018-11" db="EMBL/GenBank/DDBJ databases">
        <authorList>
            <consortium name="Pathogen Informatics"/>
        </authorList>
    </citation>
    <scope>NUCLEOTIDE SEQUENCE [LARGE SCALE GENOMIC DNA]</scope>
    <source>
        <strain evidence="11 12">Egypt</strain>
    </source>
</reference>